<dbReference type="PROSITE" id="PS50109">
    <property type="entry name" value="HIS_KIN"/>
    <property type="match status" value="1"/>
</dbReference>
<comment type="catalytic activity">
    <reaction evidence="1">
        <text>ATP + protein L-histidine = ADP + protein N-phospho-L-histidine.</text>
        <dbReference type="EC" id="2.7.13.3"/>
    </reaction>
</comment>
<dbReference type="PRINTS" id="PR00344">
    <property type="entry name" value="BCTRLSENSOR"/>
</dbReference>
<dbReference type="Pfam" id="PF01590">
    <property type="entry name" value="GAF"/>
    <property type="match status" value="1"/>
</dbReference>
<sequence>MNRPPPTTLAALPPPGQHARIAALRAYGILDTPEEGAFDDITRIASLVCHTPIAVVNLIDEHRQWFKSEIGLGVRETPLETSLCAHAILEADFMEVPDTTLDARFQCNPLVTGAPYLRFYAGALLKTSAGHALGTVCVLDTQPRQLSDEQRSVLRALARQAMAQLELRRALLHAERGRRYRSRLMAVAGHDLMQPLTVLTTVIHGLRAQMADAGDSEQFGLASAAAQQLGTSLSRLAQASRQDADQDPAELAALPLDEVLNAVRDTWSYIAQRKGLQFAVAPCALRVDSDAGMLRTVLDNLVGNAVKYTPHGAIRIDCIPADSHVRIEVTDTGIGIADHLLTRIFDEFRQADPSSDGLGLGLSIAKRTADLLGCGLTVASQPGAGSTFAVIVPRSATTLASAA</sequence>
<evidence type="ECO:0000256" key="1">
    <source>
        <dbReference type="ARBA" id="ARBA00000085"/>
    </source>
</evidence>
<keyword evidence="4" id="KW-0808">Transferase</keyword>
<dbReference type="SMART" id="SM00065">
    <property type="entry name" value="GAF"/>
    <property type="match status" value="1"/>
</dbReference>
<dbReference type="Gene3D" id="3.30.450.40">
    <property type="match status" value="1"/>
</dbReference>
<organism evidence="4 5">
    <name type="scientific">Lysobacter koreensis</name>
    <dbReference type="NCBI Taxonomy" id="266122"/>
    <lineage>
        <taxon>Bacteria</taxon>
        <taxon>Pseudomonadati</taxon>
        <taxon>Pseudomonadota</taxon>
        <taxon>Gammaproteobacteria</taxon>
        <taxon>Lysobacterales</taxon>
        <taxon>Lysobacteraceae</taxon>
        <taxon>Lysobacter</taxon>
    </lineage>
</organism>
<evidence type="ECO:0000259" key="3">
    <source>
        <dbReference type="PROSITE" id="PS50109"/>
    </source>
</evidence>
<dbReference type="SUPFAM" id="SSF55874">
    <property type="entry name" value="ATPase domain of HSP90 chaperone/DNA topoisomerase II/histidine kinase"/>
    <property type="match status" value="1"/>
</dbReference>
<dbReference type="SUPFAM" id="SSF55781">
    <property type="entry name" value="GAF domain-like"/>
    <property type="match status" value="1"/>
</dbReference>
<name>A0ABW2YQH9_9GAMM</name>
<feature type="domain" description="Histidine kinase" evidence="3">
    <location>
        <begin position="187"/>
        <end position="396"/>
    </location>
</feature>
<dbReference type="Gene3D" id="3.30.565.10">
    <property type="entry name" value="Histidine kinase-like ATPase, C-terminal domain"/>
    <property type="match status" value="1"/>
</dbReference>
<dbReference type="EMBL" id="JBHTIH010000008">
    <property type="protein sequence ID" value="MFD0740495.1"/>
    <property type="molecule type" value="Genomic_DNA"/>
</dbReference>
<keyword evidence="5" id="KW-1185">Reference proteome</keyword>
<dbReference type="PANTHER" id="PTHR43102">
    <property type="entry name" value="SLR1143 PROTEIN"/>
    <property type="match status" value="1"/>
</dbReference>
<accession>A0ABW2YQH9</accession>
<dbReference type="Pfam" id="PF02518">
    <property type="entry name" value="HATPase_c"/>
    <property type="match status" value="1"/>
</dbReference>
<dbReference type="InterPro" id="IPR003018">
    <property type="entry name" value="GAF"/>
</dbReference>
<dbReference type="InterPro" id="IPR036890">
    <property type="entry name" value="HATPase_C_sf"/>
</dbReference>
<dbReference type="SUPFAM" id="SSF47384">
    <property type="entry name" value="Homodimeric domain of signal transducing histidine kinase"/>
    <property type="match status" value="1"/>
</dbReference>
<keyword evidence="4" id="KW-0418">Kinase</keyword>
<dbReference type="PANTHER" id="PTHR43102:SF2">
    <property type="entry name" value="GAF DOMAIN-CONTAINING PROTEIN"/>
    <property type="match status" value="1"/>
</dbReference>
<dbReference type="GO" id="GO:0016301">
    <property type="term" value="F:kinase activity"/>
    <property type="evidence" value="ECO:0007669"/>
    <property type="project" value="UniProtKB-KW"/>
</dbReference>
<dbReference type="InterPro" id="IPR003594">
    <property type="entry name" value="HATPase_dom"/>
</dbReference>
<gene>
    <name evidence="4" type="ORF">ACFQZQ_14520</name>
</gene>
<comment type="caution">
    <text evidence="4">The sequence shown here is derived from an EMBL/GenBank/DDBJ whole genome shotgun (WGS) entry which is preliminary data.</text>
</comment>
<dbReference type="InterPro" id="IPR029016">
    <property type="entry name" value="GAF-like_dom_sf"/>
</dbReference>
<evidence type="ECO:0000313" key="4">
    <source>
        <dbReference type="EMBL" id="MFD0740495.1"/>
    </source>
</evidence>
<evidence type="ECO:0000313" key="5">
    <source>
        <dbReference type="Proteomes" id="UP001597090"/>
    </source>
</evidence>
<protein>
    <recommendedName>
        <fullName evidence="2">histidine kinase</fullName>
        <ecNumber evidence="2">2.7.13.3</ecNumber>
    </recommendedName>
</protein>
<dbReference type="SMART" id="SM00387">
    <property type="entry name" value="HATPase_c"/>
    <property type="match status" value="1"/>
</dbReference>
<proteinExistence type="predicted"/>
<dbReference type="InterPro" id="IPR036097">
    <property type="entry name" value="HisK_dim/P_sf"/>
</dbReference>
<dbReference type="InterPro" id="IPR004358">
    <property type="entry name" value="Sig_transdc_His_kin-like_C"/>
</dbReference>
<evidence type="ECO:0000256" key="2">
    <source>
        <dbReference type="ARBA" id="ARBA00012438"/>
    </source>
</evidence>
<reference evidence="5" key="1">
    <citation type="journal article" date="2019" name="Int. J. Syst. Evol. Microbiol.">
        <title>The Global Catalogue of Microorganisms (GCM) 10K type strain sequencing project: providing services to taxonomists for standard genome sequencing and annotation.</title>
        <authorList>
            <consortium name="The Broad Institute Genomics Platform"/>
            <consortium name="The Broad Institute Genome Sequencing Center for Infectious Disease"/>
            <person name="Wu L."/>
            <person name="Ma J."/>
        </authorList>
    </citation>
    <scope>NUCLEOTIDE SEQUENCE [LARGE SCALE GENOMIC DNA]</scope>
    <source>
        <strain evidence="5">CCUG 55491</strain>
    </source>
</reference>
<dbReference type="EC" id="2.7.13.3" evidence="2"/>
<dbReference type="Proteomes" id="UP001597090">
    <property type="component" value="Unassembled WGS sequence"/>
</dbReference>
<dbReference type="RefSeq" id="WP_386813639.1">
    <property type="nucleotide sequence ID" value="NZ_JBHTIH010000008.1"/>
</dbReference>
<dbReference type="InterPro" id="IPR005467">
    <property type="entry name" value="His_kinase_dom"/>
</dbReference>